<dbReference type="GO" id="GO:0006353">
    <property type="term" value="P:DNA-templated transcription termination"/>
    <property type="evidence" value="ECO:0007669"/>
    <property type="project" value="InterPro"/>
</dbReference>
<feature type="domain" description="Rho termination factor-like N-terminal" evidence="2">
    <location>
        <begin position="174"/>
        <end position="202"/>
    </location>
</feature>
<feature type="compositionally biased region" description="Basic and acidic residues" evidence="1">
    <location>
        <begin position="158"/>
        <end position="175"/>
    </location>
</feature>
<dbReference type="Pfam" id="PF23855">
    <property type="entry name" value="DUF7218"/>
    <property type="match status" value="1"/>
</dbReference>
<dbReference type="Proteomes" id="UP000319525">
    <property type="component" value="Unassembled WGS sequence"/>
</dbReference>
<evidence type="ECO:0000256" key="1">
    <source>
        <dbReference type="SAM" id="MobiDB-lite"/>
    </source>
</evidence>
<feature type="compositionally biased region" description="Basic and acidic residues" evidence="1">
    <location>
        <begin position="127"/>
        <end position="148"/>
    </location>
</feature>
<accession>A0A4Y3QJ43</accession>
<reference evidence="3 4" key="1">
    <citation type="submission" date="2019-06" db="EMBL/GenBank/DDBJ databases">
        <title>Whole genome shotgun sequence of Microbacterium testaceum NBRC 12675.</title>
        <authorList>
            <person name="Hosoyama A."/>
            <person name="Uohara A."/>
            <person name="Ohji S."/>
            <person name="Ichikawa N."/>
        </authorList>
    </citation>
    <scope>NUCLEOTIDE SEQUENCE [LARGE SCALE GENOMIC DNA]</scope>
    <source>
        <strain evidence="3 4">NBRC 12675</strain>
    </source>
</reference>
<dbReference type="EMBL" id="BJML01000003">
    <property type="protein sequence ID" value="GEB45396.1"/>
    <property type="molecule type" value="Genomic_DNA"/>
</dbReference>
<dbReference type="AlphaFoldDB" id="A0A4Y3QJ43"/>
<evidence type="ECO:0000313" key="3">
    <source>
        <dbReference type="EMBL" id="GEB45396.1"/>
    </source>
</evidence>
<dbReference type="InterPro" id="IPR011112">
    <property type="entry name" value="Rho-like_N"/>
</dbReference>
<evidence type="ECO:0000259" key="2">
    <source>
        <dbReference type="Pfam" id="PF07498"/>
    </source>
</evidence>
<feature type="region of interest" description="Disordered" evidence="1">
    <location>
        <begin position="80"/>
        <end position="175"/>
    </location>
</feature>
<organism evidence="3 4">
    <name type="scientific">Microbacterium testaceum</name>
    <name type="common">Aureobacterium testaceum</name>
    <name type="synonym">Brevibacterium testaceum</name>
    <dbReference type="NCBI Taxonomy" id="2033"/>
    <lineage>
        <taxon>Bacteria</taxon>
        <taxon>Bacillati</taxon>
        <taxon>Actinomycetota</taxon>
        <taxon>Actinomycetes</taxon>
        <taxon>Micrococcales</taxon>
        <taxon>Microbacteriaceae</taxon>
        <taxon>Microbacterium</taxon>
    </lineage>
</organism>
<proteinExistence type="predicted"/>
<evidence type="ECO:0000313" key="4">
    <source>
        <dbReference type="Proteomes" id="UP000319525"/>
    </source>
</evidence>
<comment type="caution">
    <text evidence="3">The sequence shown here is derived from an EMBL/GenBank/DDBJ whole genome shotgun (WGS) entry which is preliminary data.</text>
</comment>
<protein>
    <recommendedName>
        <fullName evidence="2">Rho termination factor-like N-terminal domain-containing protein</fullName>
    </recommendedName>
</protein>
<gene>
    <name evidence="3" type="ORF">MTE01_13410</name>
</gene>
<dbReference type="InterPro" id="IPR055642">
    <property type="entry name" value="DUF7218"/>
</dbReference>
<sequence length="207" mass="22823">MRDDVDLSADEADLQLTQRIDVDDARLAGVDDPFLHGGFSSIAIYRVRGSIAIYREFVNPGRWGSYGRTARVARCRRVVDGSRDGGGDERRSPPSVVNPSLDAMRGRSVGIPRRKEKVVPQGQGSRSLKDPDLYEELRKQGDSKEKAARISNAAAAQGREKVGEKGGHAENYEDRTVAELRSRAKELGLTGYSGKKKAELIDMLRTH</sequence>
<name>A0A4Y3QJ43_MICTE</name>
<feature type="compositionally biased region" description="Basic and acidic residues" evidence="1">
    <location>
        <begin position="80"/>
        <end position="92"/>
    </location>
</feature>
<dbReference type="Pfam" id="PF07498">
    <property type="entry name" value="Rho_N"/>
    <property type="match status" value="1"/>
</dbReference>